<feature type="region of interest" description="Disordered" evidence="6">
    <location>
        <begin position="501"/>
        <end position="536"/>
    </location>
</feature>
<keyword evidence="5 7" id="KW-0472">Membrane</keyword>
<comment type="similarity">
    <text evidence="2">Belongs to the major facilitator superfamily.</text>
</comment>
<feature type="transmembrane region" description="Helical" evidence="7">
    <location>
        <begin position="124"/>
        <end position="143"/>
    </location>
</feature>
<reference evidence="9" key="1">
    <citation type="journal article" date="2020" name="Stud. Mycol.">
        <title>101 Dothideomycetes genomes: a test case for predicting lifestyles and emergence of pathogens.</title>
        <authorList>
            <person name="Haridas S."/>
            <person name="Albert R."/>
            <person name="Binder M."/>
            <person name="Bloem J."/>
            <person name="Labutti K."/>
            <person name="Salamov A."/>
            <person name="Andreopoulos B."/>
            <person name="Baker S."/>
            <person name="Barry K."/>
            <person name="Bills G."/>
            <person name="Bluhm B."/>
            <person name="Cannon C."/>
            <person name="Castanera R."/>
            <person name="Culley D."/>
            <person name="Daum C."/>
            <person name="Ezra D."/>
            <person name="Gonzalez J."/>
            <person name="Henrissat B."/>
            <person name="Kuo A."/>
            <person name="Liang C."/>
            <person name="Lipzen A."/>
            <person name="Lutzoni F."/>
            <person name="Magnuson J."/>
            <person name="Mondo S."/>
            <person name="Nolan M."/>
            <person name="Ohm R."/>
            <person name="Pangilinan J."/>
            <person name="Park H.-J."/>
            <person name="Ramirez L."/>
            <person name="Alfaro M."/>
            <person name="Sun H."/>
            <person name="Tritt A."/>
            <person name="Yoshinaga Y."/>
            <person name="Zwiers L.-H."/>
            <person name="Turgeon B."/>
            <person name="Goodwin S."/>
            <person name="Spatafora J."/>
            <person name="Crous P."/>
            <person name="Grigoriev I."/>
        </authorList>
    </citation>
    <scope>NUCLEOTIDE SEQUENCE</scope>
    <source>
        <strain evidence="9">CBS 113979</strain>
    </source>
</reference>
<dbReference type="GO" id="GO:0022857">
    <property type="term" value="F:transmembrane transporter activity"/>
    <property type="evidence" value="ECO:0007669"/>
    <property type="project" value="InterPro"/>
</dbReference>
<gene>
    <name evidence="9" type="ORF">K402DRAFT_446533</name>
</gene>
<keyword evidence="3 7" id="KW-0812">Transmembrane</keyword>
<dbReference type="InterPro" id="IPR020846">
    <property type="entry name" value="MFS_dom"/>
</dbReference>
<accession>A0A6G1GZX1</accession>
<organism evidence="9 10">
    <name type="scientific">Aulographum hederae CBS 113979</name>
    <dbReference type="NCBI Taxonomy" id="1176131"/>
    <lineage>
        <taxon>Eukaryota</taxon>
        <taxon>Fungi</taxon>
        <taxon>Dikarya</taxon>
        <taxon>Ascomycota</taxon>
        <taxon>Pezizomycotina</taxon>
        <taxon>Dothideomycetes</taxon>
        <taxon>Pleosporomycetidae</taxon>
        <taxon>Aulographales</taxon>
        <taxon>Aulographaceae</taxon>
    </lineage>
</organism>
<feature type="transmembrane region" description="Helical" evidence="7">
    <location>
        <begin position="149"/>
        <end position="171"/>
    </location>
</feature>
<evidence type="ECO:0000256" key="7">
    <source>
        <dbReference type="SAM" id="Phobius"/>
    </source>
</evidence>
<dbReference type="InterPro" id="IPR036259">
    <property type="entry name" value="MFS_trans_sf"/>
</dbReference>
<dbReference type="PANTHER" id="PTHR23502">
    <property type="entry name" value="MAJOR FACILITATOR SUPERFAMILY"/>
    <property type="match status" value="1"/>
</dbReference>
<feature type="transmembrane region" description="Helical" evidence="7">
    <location>
        <begin position="56"/>
        <end position="82"/>
    </location>
</feature>
<evidence type="ECO:0000256" key="2">
    <source>
        <dbReference type="ARBA" id="ARBA00008335"/>
    </source>
</evidence>
<feature type="transmembrane region" description="Helical" evidence="7">
    <location>
        <begin position="393"/>
        <end position="417"/>
    </location>
</feature>
<dbReference type="Pfam" id="PF07690">
    <property type="entry name" value="MFS_1"/>
    <property type="match status" value="1"/>
</dbReference>
<feature type="transmembrane region" description="Helical" evidence="7">
    <location>
        <begin position="94"/>
        <end position="112"/>
    </location>
</feature>
<dbReference type="SUPFAM" id="SSF103473">
    <property type="entry name" value="MFS general substrate transporter"/>
    <property type="match status" value="1"/>
</dbReference>
<feature type="transmembrane region" description="Helical" evidence="7">
    <location>
        <begin position="424"/>
        <end position="446"/>
    </location>
</feature>
<dbReference type="CDD" id="cd17323">
    <property type="entry name" value="MFS_Tpo1_MDR_like"/>
    <property type="match status" value="1"/>
</dbReference>
<dbReference type="GO" id="GO:0005886">
    <property type="term" value="C:plasma membrane"/>
    <property type="evidence" value="ECO:0007669"/>
    <property type="project" value="TreeGrafter"/>
</dbReference>
<dbReference type="EMBL" id="ML977157">
    <property type="protein sequence ID" value="KAF1986299.1"/>
    <property type="molecule type" value="Genomic_DNA"/>
</dbReference>
<evidence type="ECO:0000313" key="10">
    <source>
        <dbReference type="Proteomes" id="UP000800041"/>
    </source>
</evidence>
<dbReference type="AlphaFoldDB" id="A0A6G1GZX1"/>
<name>A0A6G1GZX1_9PEZI</name>
<dbReference type="Gene3D" id="1.20.1250.20">
    <property type="entry name" value="MFS general substrate transporter like domains"/>
    <property type="match status" value="1"/>
</dbReference>
<keyword evidence="10" id="KW-1185">Reference proteome</keyword>
<protein>
    <submittedName>
        <fullName evidence="9">MFS general substrate transporter</fullName>
    </submittedName>
</protein>
<feature type="transmembrane region" description="Helical" evidence="7">
    <location>
        <begin position="287"/>
        <end position="306"/>
    </location>
</feature>
<dbReference type="OrthoDB" id="5141738at2759"/>
<feature type="transmembrane region" description="Helical" evidence="7">
    <location>
        <begin position="183"/>
        <end position="206"/>
    </location>
</feature>
<evidence type="ECO:0000313" key="9">
    <source>
        <dbReference type="EMBL" id="KAF1986299.1"/>
    </source>
</evidence>
<dbReference type="FunFam" id="1.20.1250.20:FF:000082">
    <property type="entry name" value="MFS multidrug transporter, putative"/>
    <property type="match status" value="1"/>
</dbReference>
<evidence type="ECO:0000256" key="4">
    <source>
        <dbReference type="ARBA" id="ARBA00022989"/>
    </source>
</evidence>
<sequence>MDEEDVDNQLAIITSGQSSIHPASLVATRSNDGKTIVSFEPNDPDNPYNWSTIYKFCVIGIPALTVVNSTMASGLAAGGSVFSSYFHVTDSAELVLPTSMYLVGYFFGPLLFGPLSEQYGRRWVSLIAFALFTIFTMACALAPNWPALIVFRLLVGIPASCPITVVGGVCADIFATSEARGRAMAIFMASTVFGPLIGPIISGYMAPISWRWAFWIGLIIAGVTWVPLVFVPETYGPVLLKYKAQKLRKETDNPNIVAAIELEKHDIRHIITVVLTRPLRMMFFEPLVLFSCVYLTYVYGVFYMFFQAFPIIYQETYGFTAGQMGLAFLPIGVGAAIAMFIYLGYDIVLRRARAAQKPWATNREMQRLPLACIGGPFIVASLFWTGWTARPSVHWICPVLAGIFYGIGYLLIFMALLNHLVDAYEIFAASAMAAAGTMRSLGGAVLPFAARPLYEKLGVPWACSLLGFLSAVIAVVPFVFIRYGDQIRARSRFCRYLEERRAEAERKKEREAERARRREKAEERSTRRKEKREMEV</sequence>
<feature type="transmembrane region" description="Helical" evidence="7">
    <location>
        <begin position="368"/>
        <end position="387"/>
    </location>
</feature>
<evidence type="ECO:0000259" key="8">
    <source>
        <dbReference type="PROSITE" id="PS50850"/>
    </source>
</evidence>
<dbReference type="PROSITE" id="PS50850">
    <property type="entry name" value="MFS"/>
    <property type="match status" value="1"/>
</dbReference>
<proteinExistence type="inferred from homology"/>
<feature type="transmembrane region" description="Helical" evidence="7">
    <location>
        <begin position="458"/>
        <end position="481"/>
    </location>
</feature>
<feature type="transmembrane region" description="Helical" evidence="7">
    <location>
        <begin position="212"/>
        <end position="231"/>
    </location>
</feature>
<evidence type="ECO:0000256" key="1">
    <source>
        <dbReference type="ARBA" id="ARBA00004141"/>
    </source>
</evidence>
<comment type="subcellular location">
    <subcellularLocation>
        <location evidence="1">Membrane</location>
        <topology evidence="1">Multi-pass membrane protein</topology>
    </subcellularLocation>
</comment>
<feature type="transmembrane region" description="Helical" evidence="7">
    <location>
        <begin position="326"/>
        <end position="348"/>
    </location>
</feature>
<evidence type="ECO:0000256" key="5">
    <source>
        <dbReference type="ARBA" id="ARBA00023136"/>
    </source>
</evidence>
<evidence type="ECO:0000256" key="6">
    <source>
        <dbReference type="SAM" id="MobiDB-lite"/>
    </source>
</evidence>
<dbReference type="PANTHER" id="PTHR23502:SF74">
    <property type="entry name" value="MAJOR FACILITATOR SUPERFAMILY (MFS) PROFILE DOMAIN-CONTAINING PROTEIN"/>
    <property type="match status" value="1"/>
</dbReference>
<dbReference type="Proteomes" id="UP000800041">
    <property type="component" value="Unassembled WGS sequence"/>
</dbReference>
<dbReference type="InterPro" id="IPR011701">
    <property type="entry name" value="MFS"/>
</dbReference>
<feature type="domain" description="Major facilitator superfamily (MFS) profile" evidence="8">
    <location>
        <begin position="53"/>
        <end position="485"/>
    </location>
</feature>
<evidence type="ECO:0000256" key="3">
    <source>
        <dbReference type="ARBA" id="ARBA00022692"/>
    </source>
</evidence>
<keyword evidence="4 7" id="KW-1133">Transmembrane helix</keyword>